<dbReference type="SUPFAM" id="SSF52499">
    <property type="entry name" value="Isochorismatase-like hydrolases"/>
    <property type="match status" value="1"/>
</dbReference>
<accession>A0AA38VIQ9</accession>
<keyword evidence="2" id="KW-0378">Hydrolase</keyword>
<dbReference type="InterPro" id="IPR000868">
    <property type="entry name" value="Isochorismatase-like_dom"/>
</dbReference>
<protein>
    <recommendedName>
        <fullName evidence="3">Isochorismatase-like domain-containing protein</fullName>
    </recommendedName>
</protein>
<dbReference type="AlphaFoldDB" id="A0AA38VIQ9"/>
<dbReference type="PANTHER" id="PTHR43540">
    <property type="entry name" value="PEROXYUREIDOACRYLATE/UREIDOACRYLATE AMIDOHYDROLASE-RELATED"/>
    <property type="match status" value="1"/>
</dbReference>
<dbReference type="InterPro" id="IPR050272">
    <property type="entry name" value="Isochorismatase-like_hydrls"/>
</dbReference>
<feature type="domain" description="Isochorismatase-like" evidence="3">
    <location>
        <begin position="33"/>
        <end position="229"/>
    </location>
</feature>
<organism evidence="4 5">
    <name type="scientific">Pleurostoma richardsiae</name>
    <dbReference type="NCBI Taxonomy" id="41990"/>
    <lineage>
        <taxon>Eukaryota</taxon>
        <taxon>Fungi</taxon>
        <taxon>Dikarya</taxon>
        <taxon>Ascomycota</taxon>
        <taxon>Pezizomycotina</taxon>
        <taxon>Sordariomycetes</taxon>
        <taxon>Sordariomycetidae</taxon>
        <taxon>Calosphaeriales</taxon>
        <taxon>Pleurostomataceae</taxon>
        <taxon>Pleurostoma</taxon>
    </lineage>
</organism>
<comment type="caution">
    <text evidence="4">The sequence shown here is derived from an EMBL/GenBank/DDBJ whole genome shotgun (WGS) entry which is preliminary data.</text>
</comment>
<proteinExistence type="inferred from homology"/>
<dbReference type="Pfam" id="PF00857">
    <property type="entry name" value="Isochorismatase"/>
    <property type="match status" value="1"/>
</dbReference>
<dbReference type="EMBL" id="JANBVO010000045">
    <property type="protein sequence ID" value="KAJ9134096.1"/>
    <property type="molecule type" value="Genomic_DNA"/>
</dbReference>
<dbReference type="Proteomes" id="UP001174694">
    <property type="component" value="Unassembled WGS sequence"/>
</dbReference>
<dbReference type="InterPro" id="IPR036380">
    <property type="entry name" value="Isochorismatase-like_sf"/>
</dbReference>
<reference evidence="4" key="1">
    <citation type="submission" date="2022-07" db="EMBL/GenBank/DDBJ databases">
        <title>Fungi with potential for degradation of polypropylene.</title>
        <authorList>
            <person name="Gostincar C."/>
        </authorList>
    </citation>
    <scope>NUCLEOTIDE SEQUENCE</scope>
    <source>
        <strain evidence="4">EXF-13308</strain>
    </source>
</reference>
<name>A0AA38VIQ9_9PEZI</name>
<dbReference type="Gene3D" id="3.40.50.850">
    <property type="entry name" value="Isochorismatase-like"/>
    <property type="match status" value="1"/>
</dbReference>
<evidence type="ECO:0000256" key="1">
    <source>
        <dbReference type="ARBA" id="ARBA00006336"/>
    </source>
</evidence>
<sequence length="241" mass="25369">MTLALDPSSYPAYAAECGDPSRTKKLGFGARPAVLVVDVCEAYFNPSSPLRLPDETLHSVSQALALLLAAAREAPAPAGSDAPPRLPVFFAQTFYTHAHLRDAGLLALKAPSHSALFHGPNPDNMADPPRGPERDAIRPAAHDIALRKKYPSPFFGTNFATQLAAMGVDTLLVCGFATSGSVRAAALDAMQAGFRAMVVAEACGDRGAETHWANLMDVGAKYGDVVSVEAAVDAIRNGWRA</sequence>
<gene>
    <name evidence="4" type="ORF">NKR23_g10314</name>
</gene>
<evidence type="ECO:0000313" key="5">
    <source>
        <dbReference type="Proteomes" id="UP001174694"/>
    </source>
</evidence>
<keyword evidence="5" id="KW-1185">Reference proteome</keyword>
<evidence type="ECO:0000259" key="3">
    <source>
        <dbReference type="Pfam" id="PF00857"/>
    </source>
</evidence>
<dbReference type="PANTHER" id="PTHR43540:SF1">
    <property type="entry name" value="ISOCHORISMATASE HYDROLASE"/>
    <property type="match status" value="1"/>
</dbReference>
<evidence type="ECO:0000256" key="2">
    <source>
        <dbReference type="ARBA" id="ARBA00022801"/>
    </source>
</evidence>
<dbReference type="GO" id="GO:0016787">
    <property type="term" value="F:hydrolase activity"/>
    <property type="evidence" value="ECO:0007669"/>
    <property type="project" value="UniProtKB-KW"/>
</dbReference>
<comment type="similarity">
    <text evidence="1">Belongs to the isochorismatase family.</text>
</comment>
<evidence type="ECO:0000313" key="4">
    <source>
        <dbReference type="EMBL" id="KAJ9134096.1"/>
    </source>
</evidence>